<dbReference type="EMBL" id="JBHRXJ010000005">
    <property type="protein sequence ID" value="MFC3528359.1"/>
    <property type="molecule type" value="Genomic_DNA"/>
</dbReference>
<evidence type="ECO:0000256" key="1">
    <source>
        <dbReference type="SAM" id="Coils"/>
    </source>
</evidence>
<dbReference type="Gene3D" id="3.30.910.20">
    <property type="entry name" value="Skp domain"/>
    <property type="match status" value="1"/>
</dbReference>
<comment type="caution">
    <text evidence="4">The sequence shown here is derived from an EMBL/GenBank/DDBJ whole genome shotgun (WGS) entry which is preliminary data.</text>
</comment>
<accession>A0ABV7R4X3</accession>
<evidence type="ECO:0000256" key="2">
    <source>
        <dbReference type="SAM" id="MobiDB-lite"/>
    </source>
</evidence>
<dbReference type="RefSeq" id="WP_377744075.1">
    <property type="nucleotide sequence ID" value="NZ_JBHRXJ010000005.1"/>
</dbReference>
<dbReference type="Pfam" id="PF03938">
    <property type="entry name" value="OmpH"/>
    <property type="match status" value="1"/>
</dbReference>
<name>A0ABV7R4X3_9RHOB</name>
<feature type="chain" id="PRO_5046162883" evidence="3">
    <location>
        <begin position="24"/>
        <end position="253"/>
    </location>
</feature>
<evidence type="ECO:0000313" key="5">
    <source>
        <dbReference type="Proteomes" id="UP001595721"/>
    </source>
</evidence>
<dbReference type="InterPro" id="IPR005632">
    <property type="entry name" value="Chaperone_Skp"/>
</dbReference>
<feature type="region of interest" description="Disordered" evidence="2">
    <location>
        <begin position="203"/>
        <end position="253"/>
    </location>
</feature>
<dbReference type="InterPro" id="IPR024930">
    <property type="entry name" value="Skp_dom_sf"/>
</dbReference>
<gene>
    <name evidence="4" type="ORF">ACFOMH_09235</name>
</gene>
<dbReference type="SMART" id="SM00935">
    <property type="entry name" value="OmpH"/>
    <property type="match status" value="1"/>
</dbReference>
<proteinExistence type="predicted"/>
<feature type="compositionally biased region" description="Pro residues" evidence="2">
    <location>
        <begin position="241"/>
        <end position="253"/>
    </location>
</feature>
<evidence type="ECO:0000256" key="3">
    <source>
        <dbReference type="SAM" id="SignalP"/>
    </source>
</evidence>
<feature type="coiled-coil region" evidence="1">
    <location>
        <begin position="80"/>
        <end position="137"/>
    </location>
</feature>
<dbReference type="SUPFAM" id="SSF111384">
    <property type="entry name" value="OmpH-like"/>
    <property type="match status" value="1"/>
</dbReference>
<reference evidence="5" key="1">
    <citation type="journal article" date="2019" name="Int. J. Syst. Evol. Microbiol.">
        <title>The Global Catalogue of Microorganisms (GCM) 10K type strain sequencing project: providing services to taxonomists for standard genome sequencing and annotation.</title>
        <authorList>
            <consortium name="The Broad Institute Genomics Platform"/>
            <consortium name="The Broad Institute Genome Sequencing Center for Infectious Disease"/>
            <person name="Wu L."/>
            <person name="Ma J."/>
        </authorList>
    </citation>
    <scope>NUCLEOTIDE SEQUENCE [LARGE SCALE GENOMIC DNA]</scope>
    <source>
        <strain evidence="5">KCTC 42899</strain>
    </source>
</reference>
<feature type="compositionally biased region" description="Low complexity" evidence="2">
    <location>
        <begin position="224"/>
        <end position="240"/>
    </location>
</feature>
<keyword evidence="5" id="KW-1185">Reference proteome</keyword>
<protein>
    <submittedName>
        <fullName evidence="4">OmpH family outer membrane protein</fullName>
    </submittedName>
</protein>
<feature type="signal peptide" evidence="3">
    <location>
        <begin position="1"/>
        <end position="23"/>
    </location>
</feature>
<sequence>MQSWPGIAGLVLAAGLWAAPLSAQVPGAPPATPEPGPPAAIGTTVVEAPAASRNPDLVLPVMTLDQDALYRGSAWGLRVQADLERRGRQIADENDRLAEEFSTEEQELTKLRQTLPAEEFRKRADEFDKRVVEVRREREAALVELQTKAEEERTAFFRAALPSLTALMRERGALAILDQRAIFVAADSIDATDELIARIDAEIGAGPQAPPGTDPATDGGGQGAPNPANAPADQGAASPAEQPPVPAPPAQGQ</sequence>
<keyword evidence="1" id="KW-0175">Coiled coil</keyword>
<keyword evidence="3" id="KW-0732">Signal</keyword>
<organism evidence="4 5">
    <name type="scientific">Paracoccus mangrovi</name>
    <dbReference type="NCBI Taxonomy" id="1715645"/>
    <lineage>
        <taxon>Bacteria</taxon>
        <taxon>Pseudomonadati</taxon>
        <taxon>Pseudomonadota</taxon>
        <taxon>Alphaproteobacteria</taxon>
        <taxon>Rhodobacterales</taxon>
        <taxon>Paracoccaceae</taxon>
        <taxon>Paracoccus</taxon>
    </lineage>
</organism>
<dbReference type="Proteomes" id="UP001595721">
    <property type="component" value="Unassembled WGS sequence"/>
</dbReference>
<evidence type="ECO:0000313" key="4">
    <source>
        <dbReference type="EMBL" id="MFC3528359.1"/>
    </source>
</evidence>